<dbReference type="SUPFAM" id="SSF52540">
    <property type="entry name" value="P-loop containing nucleoside triphosphate hydrolases"/>
    <property type="match status" value="2"/>
</dbReference>
<sequence>MFMKIPEQEMNLELEKLQTENKYLKMIVQNYLPEFQIKESASLVTYTSTAQQKVQLFQSVFRGRTDVYATRWKLEDGKSGYSPVRRNKVNTPLTDQTIYDHLSGKHIVGLYPLLIDNSCWFLVLDFDKKNWQDDVLAFVNVCRSIQLPFSIERSRSGNGTHVWFFFSEALPSSLARTLGKALIAHADKKTSAELDSFDRLFPSQDSLANTRSLGNLIALPLQRYARDLGNSVFVNEAFQPFEDQWLYLSCLNKVDKNMIYKYLQLLNVQVPANNATDYPTTLQAIKKNGIHFRLEELPDSLTSQLESLASFGNPEYFKARAKRLSTYTIPSTIEGFDKTTSHLILPRGCEQAIQDLMSSKGIELDWIDERFSGSPIETNFNGTLSSQQVDALRQLQAHDGGVLAAATGFGKTVTAAALIAEQKVNTLIIVNRKQLMNQWIDQLSLFLDSTRKEIGQFGGGKRKPTGKIDVATIQTLTSNGIDPIITQYGQVIIDECHHLSAYTSEQLMKMVRAKHVYGLTATPARKDGLHPIITMQCGPILYKTDAKEQALVRPFHHLIFERKTSYKNTSDNIQQMYNEMAEDNKRNGLIFEDALLALEEGMTPLILTERINHVHILHSLFKGFAKNIIVLSGELSKKEQEKALNFIRDLPSEEELLIIATGKYIGEGFDFPRLNALFLTMPISWKGLLTQYVGRLHRNHSEKQEVRVYDYIDQKVPALINMSKKRSKGFRDLGYVNGTSENSNSEQMKLF</sequence>
<dbReference type="SMART" id="SM00487">
    <property type="entry name" value="DEXDc"/>
    <property type="match status" value="1"/>
</dbReference>
<dbReference type="InterPro" id="IPR054347">
    <property type="entry name" value="TOTE_primase"/>
</dbReference>
<dbReference type="GO" id="GO:0004519">
    <property type="term" value="F:endonuclease activity"/>
    <property type="evidence" value="ECO:0007669"/>
    <property type="project" value="UniProtKB-KW"/>
</dbReference>
<dbReference type="InterPro" id="IPR014001">
    <property type="entry name" value="Helicase_ATP-bd"/>
</dbReference>
<dbReference type="CDD" id="cd18785">
    <property type="entry name" value="SF2_C"/>
    <property type="match status" value="1"/>
</dbReference>
<gene>
    <name evidence="2" type="ORF">SporoS204_12845</name>
</gene>
<organism evidence="2 3">
    <name type="scientific">Sporosarcina ureae</name>
    <dbReference type="NCBI Taxonomy" id="1571"/>
    <lineage>
        <taxon>Bacteria</taxon>
        <taxon>Bacillati</taxon>
        <taxon>Bacillota</taxon>
        <taxon>Bacilli</taxon>
        <taxon>Bacillales</taxon>
        <taxon>Caryophanaceae</taxon>
        <taxon>Sporosarcina</taxon>
    </lineage>
</organism>
<dbReference type="InterPro" id="IPR001650">
    <property type="entry name" value="Helicase_C-like"/>
</dbReference>
<dbReference type="InterPro" id="IPR027417">
    <property type="entry name" value="P-loop_NTPase"/>
</dbReference>
<name>A0ABM6JXY7_SPOUR</name>
<protein>
    <submittedName>
        <fullName evidence="2">Restriction endonuclease subunit R</fullName>
    </submittedName>
</protein>
<dbReference type="InterPro" id="IPR006935">
    <property type="entry name" value="Helicase/UvrB_N"/>
</dbReference>
<dbReference type="Gene3D" id="3.40.50.300">
    <property type="entry name" value="P-loop containing nucleotide triphosphate hydrolases"/>
    <property type="match status" value="2"/>
</dbReference>
<dbReference type="Pfam" id="PF22548">
    <property type="entry name" value="AEP-TOTE"/>
    <property type="match status" value="1"/>
</dbReference>
<reference evidence="2 3" key="1">
    <citation type="submission" date="2016-04" db="EMBL/GenBank/DDBJ databases">
        <title>Comparative Genomics and Epigenetics of Sporosarcina ureae.</title>
        <authorList>
            <person name="Oliver A.S."/>
            <person name="Cooper K.K."/>
        </authorList>
    </citation>
    <scope>NUCLEOTIDE SEQUENCE [LARGE SCALE GENOMIC DNA]</scope>
    <source>
        <strain evidence="2 3">S204</strain>
    </source>
</reference>
<accession>A0ABM6JXY7</accession>
<proteinExistence type="predicted"/>
<dbReference type="Pfam" id="PF04851">
    <property type="entry name" value="ResIII"/>
    <property type="match status" value="1"/>
</dbReference>
<dbReference type="PROSITE" id="PS51192">
    <property type="entry name" value="HELICASE_ATP_BIND_1"/>
    <property type="match status" value="1"/>
</dbReference>
<evidence type="ECO:0000259" key="1">
    <source>
        <dbReference type="PROSITE" id="PS51192"/>
    </source>
</evidence>
<keyword evidence="2" id="KW-0255">Endonuclease</keyword>
<keyword evidence="2" id="KW-0378">Hydrolase</keyword>
<evidence type="ECO:0000313" key="2">
    <source>
        <dbReference type="EMBL" id="ARF14962.1"/>
    </source>
</evidence>
<feature type="domain" description="Helicase ATP-binding" evidence="1">
    <location>
        <begin position="392"/>
        <end position="541"/>
    </location>
</feature>
<dbReference type="Proteomes" id="UP000192486">
    <property type="component" value="Chromosome"/>
</dbReference>
<keyword evidence="2" id="KW-0540">Nuclease</keyword>
<dbReference type="EMBL" id="CP015108">
    <property type="protein sequence ID" value="ARF14962.1"/>
    <property type="molecule type" value="Genomic_DNA"/>
</dbReference>
<dbReference type="PANTHER" id="PTHR47396:SF1">
    <property type="entry name" value="ATP-DEPENDENT HELICASE IRC3-RELATED"/>
    <property type="match status" value="1"/>
</dbReference>
<keyword evidence="3" id="KW-1185">Reference proteome</keyword>
<evidence type="ECO:0000313" key="3">
    <source>
        <dbReference type="Proteomes" id="UP000192486"/>
    </source>
</evidence>
<dbReference type="Pfam" id="PF00271">
    <property type="entry name" value="Helicase_C"/>
    <property type="match status" value="1"/>
</dbReference>
<dbReference type="CDD" id="cd17926">
    <property type="entry name" value="DEXHc_RE"/>
    <property type="match status" value="1"/>
</dbReference>
<dbReference type="PANTHER" id="PTHR47396">
    <property type="entry name" value="TYPE I RESTRICTION ENZYME ECOKI R PROTEIN"/>
    <property type="match status" value="1"/>
</dbReference>
<dbReference type="InterPro" id="IPR050742">
    <property type="entry name" value="Helicase_Restrict-Modif_Enz"/>
</dbReference>